<dbReference type="GO" id="GO:0016747">
    <property type="term" value="F:acyltransferase activity, transferring groups other than amino-acyl groups"/>
    <property type="evidence" value="ECO:0007669"/>
    <property type="project" value="InterPro"/>
</dbReference>
<dbReference type="GeneID" id="25330706"/>
<dbReference type="EMBL" id="KN847321">
    <property type="protein sequence ID" value="KIW53206.1"/>
    <property type="molecule type" value="Genomic_DNA"/>
</dbReference>
<protein>
    <recommendedName>
        <fullName evidence="1">N-acetyltransferase domain-containing protein</fullName>
    </recommendedName>
</protein>
<feature type="domain" description="N-acetyltransferase" evidence="1">
    <location>
        <begin position="62"/>
        <end position="238"/>
    </location>
</feature>
<dbReference type="Pfam" id="PF13302">
    <property type="entry name" value="Acetyltransf_3"/>
    <property type="match status" value="1"/>
</dbReference>
<dbReference type="STRING" id="348802.A0A0D2BL09"/>
<proteinExistence type="predicted"/>
<dbReference type="PROSITE" id="PS51186">
    <property type="entry name" value="GNAT"/>
    <property type="match status" value="1"/>
</dbReference>
<dbReference type="SUPFAM" id="SSF55729">
    <property type="entry name" value="Acyl-CoA N-acyltransferases (Nat)"/>
    <property type="match status" value="1"/>
</dbReference>
<dbReference type="PANTHER" id="PTHR43792">
    <property type="entry name" value="GNAT FAMILY, PUTATIVE (AFU_ORTHOLOGUE AFUA_3G00765)-RELATED-RELATED"/>
    <property type="match status" value="1"/>
</dbReference>
<keyword evidence="3" id="KW-1185">Reference proteome</keyword>
<evidence type="ECO:0000259" key="1">
    <source>
        <dbReference type="PROSITE" id="PS51186"/>
    </source>
</evidence>
<dbReference type="InterPro" id="IPR016181">
    <property type="entry name" value="Acyl_CoA_acyltransferase"/>
</dbReference>
<reference evidence="2 3" key="1">
    <citation type="submission" date="2015-01" db="EMBL/GenBank/DDBJ databases">
        <title>The Genome Sequence of Exophiala xenobiotica CBS118157.</title>
        <authorList>
            <consortium name="The Broad Institute Genomics Platform"/>
            <person name="Cuomo C."/>
            <person name="de Hoog S."/>
            <person name="Gorbushina A."/>
            <person name="Stielow B."/>
            <person name="Teixiera M."/>
            <person name="Abouelleil A."/>
            <person name="Chapman S.B."/>
            <person name="Priest M."/>
            <person name="Young S.K."/>
            <person name="Wortman J."/>
            <person name="Nusbaum C."/>
            <person name="Birren B."/>
        </authorList>
    </citation>
    <scope>NUCLEOTIDE SEQUENCE [LARGE SCALE GENOMIC DNA]</scope>
    <source>
        <strain evidence="2 3">CBS 118157</strain>
    </source>
</reference>
<sequence>MMIAHQRPCRRLDHQRIRRSSLSDLLQLRQLGQQSARGQHESHLQPSMTMTHSQALLRTERLELRPLGPEHIDLTKQLDFDPDVMKYVLFGRPLTPEEAIEVHKWLLDTAAPVPGLGCWVGFDGDQFVGWWVLAPSQSNPGQDEPPQYNKRRAECGWRLLPKFWRKGYAKEGSRELLRHAFQDLGLNEVVGDTMAVNVACRAAMASCGLQHVRTFYNKYDNPPPGIEEGEVEYLITRDDWVRQRKALHY</sequence>
<dbReference type="InterPro" id="IPR051531">
    <property type="entry name" value="N-acetyltransferase"/>
</dbReference>
<gene>
    <name evidence="2" type="ORF">PV05_08798</name>
</gene>
<name>A0A0D2BL09_9EURO</name>
<dbReference type="PANTHER" id="PTHR43792:SF16">
    <property type="entry name" value="N-ACETYLTRANSFERASE DOMAIN-CONTAINING PROTEIN"/>
    <property type="match status" value="1"/>
</dbReference>
<accession>A0A0D2BL09</accession>
<dbReference type="HOGENOM" id="CLU_013985_3_1_1"/>
<dbReference type="RefSeq" id="XP_013313790.1">
    <property type="nucleotide sequence ID" value="XM_013458336.1"/>
</dbReference>
<dbReference type="Proteomes" id="UP000054342">
    <property type="component" value="Unassembled WGS sequence"/>
</dbReference>
<dbReference type="Gene3D" id="3.40.630.30">
    <property type="match status" value="1"/>
</dbReference>
<dbReference type="OrthoDB" id="630895at2759"/>
<dbReference type="AlphaFoldDB" id="A0A0D2BL09"/>
<evidence type="ECO:0000313" key="3">
    <source>
        <dbReference type="Proteomes" id="UP000054342"/>
    </source>
</evidence>
<evidence type="ECO:0000313" key="2">
    <source>
        <dbReference type="EMBL" id="KIW53206.1"/>
    </source>
</evidence>
<dbReference type="InterPro" id="IPR000182">
    <property type="entry name" value="GNAT_dom"/>
</dbReference>
<organism evidence="2 3">
    <name type="scientific">Exophiala xenobiotica</name>
    <dbReference type="NCBI Taxonomy" id="348802"/>
    <lineage>
        <taxon>Eukaryota</taxon>
        <taxon>Fungi</taxon>
        <taxon>Dikarya</taxon>
        <taxon>Ascomycota</taxon>
        <taxon>Pezizomycotina</taxon>
        <taxon>Eurotiomycetes</taxon>
        <taxon>Chaetothyriomycetidae</taxon>
        <taxon>Chaetothyriales</taxon>
        <taxon>Herpotrichiellaceae</taxon>
        <taxon>Exophiala</taxon>
    </lineage>
</organism>